<feature type="region of interest" description="Disordered" evidence="1">
    <location>
        <begin position="81"/>
        <end position="176"/>
    </location>
</feature>
<accession>A0A4Y7Q058</accession>
<feature type="compositionally biased region" description="Polar residues" evidence="1">
    <location>
        <begin position="247"/>
        <end position="256"/>
    </location>
</feature>
<name>A0A4Y7Q058_9AGAM</name>
<protein>
    <submittedName>
        <fullName evidence="2">Uncharacterized protein</fullName>
    </submittedName>
</protein>
<dbReference type="STRING" id="50990.A0A4Y7Q058"/>
<keyword evidence="3" id="KW-1185">Reference proteome</keyword>
<dbReference type="Proteomes" id="UP000294933">
    <property type="component" value="Unassembled WGS sequence"/>
</dbReference>
<evidence type="ECO:0000313" key="3">
    <source>
        <dbReference type="Proteomes" id="UP000294933"/>
    </source>
</evidence>
<feature type="compositionally biased region" description="Polar residues" evidence="1">
    <location>
        <begin position="196"/>
        <end position="206"/>
    </location>
</feature>
<feature type="compositionally biased region" description="Pro residues" evidence="1">
    <location>
        <begin position="88"/>
        <end position="103"/>
    </location>
</feature>
<evidence type="ECO:0000256" key="1">
    <source>
        <dbReference type="SAM" id="MobiDB-lite"/>
    </source>
</evidence>
<dbReference type="AlphaFoldDB" id="A0A4Y7Q058"/>
<sequence>MDTLMAQMKSSTTSNVASPNVTHYLAQFTKVLSGEIRTLLVEVGSLHEKKRSMQFELGELIKMRSRYGLAGDFDPDWAPLPFGMSSLDPPPPPLEVPPSPPKPAWRSVRQRTPSGKKQPSQPPKPPPMRPADPPPEARPVWRLPTVGTRSQPTKKEPPPPPAPKPPALEETTAPPIPAWRNVLRRYRKTEKVRSDSIVSRSGSQETLPEETAWATWKADDTIKFTPPAGKHIKLGPPPPPPPVGLFGSTTTHSSQYPRLRQD</sequence>
<organism evidence="2 3">
    <name type="scientific">Rickenella mellea</name>
    <dbReference type="NCBI Taxonomy" id="50990"/>
    <lineage>
        <taxon>Eukaryota</taxon>
        <taxon>Fungi</taxon>
        <taxon>Dikarya</taxon>
        <taxon>Basidiomycota</taxon>
        <taxon>Agaricomycotina</taxon>
        <taxon>Agaricomycetes</taxon>
        <taxon>Hymenochaetales</taxon>
        <taxon>Rickenellaceae</taxon>
        <taxon>Rickenella</taxon>
    </lineage>
</organism>
<evidence type="ECO:0000313" key="2">
    <source>
        <dbReference type="EMBL" id="TDL20618.1"/>
    </source>
</evidence>
<gene>
    <name evidence="2" type="ORF">BD410DRAFT_790578</name>
</gene>
<reference evidence="2 3" key="1">
    <citation type="submission" date="2018-06" db="EMBL/GenBank/DDBJ databases">
        <title>A transcriptomic atlas of mushroom development highlights an independent origin of complex multicellularity.</title>
        <authorList>
            <consortium name="DOE Joint Genome Institute"/>
            <person name="Krizsan K."/>
            <person name="Almasi E."/>
            <person name="Merenyi Z."/>
            <person name="Sahu N."/>
            <person name="Viragh M."/>
            <person name="Koszo T."/>
            <person name="Mondo S."/>
            <person name="Kiss B."/>
            <person name="Balint B."/>
            <person name="Kues U."/>
            <person name="Barry K."/>
            <person name="Hegedus J.C."/>
            <person name="Henrissat B."/>
            <person name="Johnson J."/>
            <person name="Lipzen A."/>
            <person name="Ohm R."/>
            <person name="Nagy I."/>
            <person name="Pangilinan J."/>
            <person name="Yan J."/>
            <person name="Xiong Y."/>
            <person name="Grigoriev I.V."/>
            <person name="Hibbett D.S."/>
            <person name="Nagy L.G."/>
        </authorList>
    </citation>
    <scope>NUCLEOTIDE SEQUENCE [LARGE SCALE GENOMIC DNA]</scope>
    <source>
        <strain evidence="2 3">SZMC22713</strain>
    </source>
</reference>
<proteinExistence type="predicted"/>
<feature type="compositionally biased region" description="Pro residues" evidence="1">
    <location>
        <begin position="120"/>
        <end position="137"/>
    </location>
</feature>
<feature type="region of interest" description="Disordered" evidence="1">
    <location>
        <begin position="189"/>
        <end position="262"/>
    </location>
</feature>
<dbReference type="OrthoDB" id="2507336at2759"/>
<dbReference type="VEuPathDB" id="FungiDB:BD410DRAFT_790578"/>
<dbReference type="EMBL" id="ML170186">
    <property type="protein sequence ID" value="TDL20618.1"/>
    <property type="molecule type" value="Genomic_DNA"/>
</dbReference>